<proteinExistence type="predicted"/>
<accession>A0A6A7BUG7</accession>
<gene>
    <name evidence="1" type="ORF">K470DRAFT_289540</name>
</gene>
<evidence type="ECO:0000313" key="1">
    <source>
        <dbReference type="EMBL" id="KAF2858355.1"/>
    </source>
</evidence>
<dbReference type="Proteomes" id="UP000799421">
    <property type="component" value="Unassembled WGS sequence"/>
</dbReference>
<reference evidence="1" key="1">
    <citation type="journal article" date="2020" name="Stud. Mycol.">
        <title>101 Dothideomycetes genomes: a test case for predicting lifestyles and emergence of pathogens.</title>
        <authorList>
            <person name="Haridas S."/>
            <person name="Albert R."/>
            <person name="Binder M."/>
            <person name="Bloem J."/>
            <person name="Labutti K."/>
            <person name="Salamov A."/>
            <person name="Andreopoulos B."/>
            <person name="Baker S."/>
            <person name="Barry K."/>
            <person name="Bills G."/>
            <person name="Bluhm B."/>
            <person name="Cannon C."/>
            <person name="Castanera R."/>
            <person name="Culley D."/>
            <person name="Daum C."/>
            <person name="Ezra D."/>
            <person name="Gonzalez J."/>
            <person name="Henrissat B."/>
            <person name="Kuo A."/>
            <person name="Liang C."/>
            <person name="Lipzen A."/>
            <person name="Lutzoni F."/>
            <person name="Magnuson J."/>
            <person name="Mondo S."/>
            <person name="Nolan M."/>
            <person name="Ohm R."/>
            <person name="Pangilinan J."/>
            <person name="Park H.-J."/>
            <person name="Ramirez L."/>
            <person name="Alfaro M."/>
            <person name="Sun H."/>
            <person name="Tritt A."/>
            <person name="Yoshinaga Y."/>
            <person name="Zwiers L.-H."/>
            <person name="Turgeon B."/>
            <person name="Goodwin S."/>
            <person name="Spatafora J."/>
            <person name="Crous P."/>
            <person name="Grigoriev I."/>
        </authorList>
    </citation>
    <scope>NUCLEOTIDE SEQUENCE</scope>
    <source>
        <strain evidence="1">CBS 480.64</strain>
    </source>
</reference>
<sequence length="377" mass="43013">MKFPDGPLDMTDTFPTEILLDVFGRLACHPDALYNAIRVCKDWEDAGTAITWHTVNSELLDGIPLERRQHYAVKIFDLSCPADKQMLVRTGGLSFPRLNSLQITLQQINNERAQPSEIRGVQPIQAMENLLDLMPARMPRLRHVVLHGQPDDWKMVQEFFMKIDNLQSVEISNPVGMSTTIADSLVGHFSQRPSFFSLKGPIPVTENAVQRASQSYATYFSQLRELEMVASAATVSIFSKIAQDLRSLRVNLEGPLEEVFKSVSALHNLEHLVLCIQTSLSNGIPTFTKDDFKHLQTMHKLRHLEVVVRNRRVPLPRAHSLKDEDFGLLFYNLRSLKYFYMECDNRLTSKTLDYINELCPHLTACWYGPDSVKGWII</sequence>
<keyword evidence="2" id="KW-1185">Reference proteome</keyword>
<dbReference type="SUPFAM" id="SSF52047">
    <property type="entry name" value="RNI-like"/>
    <property type="match status" value="1"/>
</dbReference>
<organism evidence="1 2">
    <name type="scientific">Piedraia hortae CBS 480.64</name>
    <dbReference type="NCBI Taxonomy" id="1314780"/>
    <lineage>
        <taxon>Eukaryota</taxon>
        <taxon>Fungi</taxon>
        <taxon>Dikarya</taxon>
        <taxon>Ascomycota</taxon>
        <taxon>Pezizomycotina</taxon>
        <taxon>Dothideomycetes</taxon>
        <taxon>Dothideomycetidae</taxon>
        <taxon>Capnodiales</taxon>
        <taxon>Piedraiaceae</taxon>
        <taxon>Piedraia</taxon>
    </lineage>
</organism>
<dbReference type="EMBL" id="MU006011">
    <property type="protein sequence ID" value="KAF2858355.1"/>
    <property type="molecule type" value="Genomic_DNA"/>
</dbReference>
<dbReference type="Gene3D" id="3.80.10.10">
    <property type="entry name" value="Ribonuclease Inhibitor"/>
    <property type="match status" value="1"/>
</dbReference>
<name>A0A6A7BUG7_9PEZI</name>
<dbReference type="AlphaFoldDB" id="A0A6A7BUG7"/>
<protein>
    <submittedName>
        <fullName evidence="1">Uncharacterized protein</fullName>
    </submittedName>
</protein>
<evidence type="ECO:0000313" key="2">
    <source>
        <dbReference type="Proteomes" id="UP000799421"/>
    </source>
</evidence>
<dbReference type="InterPro" id="IPR032675">
    <property type="entry name" value="LRR_dom_sf"/>
</dbReference>